<protein>
    <submittedName>
        <fullName evidence="1">Uncharacterized protein</fullName>
    </submittedName>
</protein>
<name>A0ACB7RIY9_HYAAI</name>
<evidence type="ECO:0000313" key="1">
    <source>
        <dbReference type="EMBL" id="KAH6922343.1"/>
    </source>
</evidence>
<dbReference type="Proteomes" id="UP000821845">
    <property type="component" value="Chromosome 9"/>
</dbReference>
<sequence>MHMKKVEAGGSGRAPEEMDAFLVHRAGQVVLGGPVNVLFVVLDIEVHTNDVVYLAIRDSKVQVLGRTSRRQLGVDPVVRSVVDNWLGAARTTTSCPGRQRDAYEALEMLHRLVGTEGVYDTALNIVTEATRIFPLGAGVNTGEGSSFGINCVTDKAAIGKLFGQGGPKAKNLGP</sequence>
<comment type="caution">
    <text evidence="1">The sequence shown here is derived from an EMBL/GenBank/DDBJ whole genome shotgun (WGS) entry which is preliminary data.</text>
</comment>
<accession>A0ACB7RIY9</accession>
<gene>
    <name evidence="1" type="ORF">HPB50_013363</name>
</gene>
<dbReference type="EMBL" id="CM023489">
    <property type="protein sequence ID" value="KAH6922343.1"/>
    <property type="molecule type" value="Genomic_DNA"/>
</dbReference>
<reference evidence="1" key="1">
    <citation type="submission" date="2020-05" db="EMBL/GenBank/DDBJ databases">
        <title>Large-scale comparative analyses of tick genomes elucidate their genetic diversity and vector capacities.</title>
        <authorList>
            <person name="Jia N."/>
            <person name="Wang J."/>
            <person name="Shi W."/>
            <person name="Du L."/>
            <person name="Sun Y."/>
            <person name="Zhan W."/>
            <person name="Jiang J."/>
            <person name="Wang Q."/>
            <person name="Zhang B."/>
            <person name="Ji P."/>
            <person name="Sakyi L.B."/>
            <person name="Cui X."/>
            <person name="Yuan T."/>
            <person name="Jiang B."/>
            <person name="Yang W."/>
            <person name="Lam T.T.-Y."/>
            <person name="Chang Q."/>
            <person name="Ding S."/>
            <person name="Wang X."/>
            <person name="Zhu J."/>
            <person name="Ruan X."/>
            <person name="Zhao L."/>
            <person name="Wei J."/>
            <person name="Que T."/>
            <person name="Du C."/>
            <person name="Cheng J."/>
            <person name="Dai P."/>
            <person name="Han X."/>
            <person name="Huang E."/>
            <person name="Gao Y."/>
            <person name="Liu J."/>
            <person name="Shao H."/>
            <person name="Ye R."/>
            <person name="Li L."/>
            <person name="Wei W."/>
            <person name="Wang X."/>
            <person name="Wang C."/>
            <person name="Yang T."/>
            <person name="Huo Q."/>
            <person name="Li W."/>
            <person name="Guo W."/>
            <person name="Chen H."/>
            <person name="Zhou L."/>
            <person name="Ni X."/>
            <person name="Tian J."/>
            <person name="Zhou Y."/>
            <person name="Sheng Y."/>
            <person name="Liu T."/>
            <person name="Pan Y."/>
            <person name="Xia L."/>
            <person name="Li J."/>
            <person name="Zhao F."/>
            <person name="Cao W."/>
        </authorList>
    </citation>
    <scope>NUCLEOTIDE SEQUENCE</scope>
    <source>
        <strain evidence="1">Hyas-2018</strain>
    </source>
</reference>
<keyword evidence="2" id="KW-1185">Reference proteome</keyword>
<proteinExistence type="predicted"/>
<evidence type="ECO:0000313" key="2">
    <source>
        <dbReference type="Proteomes" id="UP000821845"/>
    </source>
</evidence>
<organism evidence="1 2">
    <name type="scientific">Hyalomma asiaticum</name>
    <name type="common">Tick</name>
    <dbReference type="NCBI Taxonomy" id="266040"/>
    <lineage>
        <taxon>Eukaryota</taxon>
        <taxon>Metazoa</taxon>
        <taxon>Ecdysozoa</taxon>
        <taxon>Arthropoda</taxon>
        <taxon>Chelicerata</taxon>
        <taxon>Arachnida</taxon>
        <taxon>Acari</taxon>
        <taxon>Parasitiformes</taxon>
        <taxon>Ixodida</taxon>
        <taxon>Ixodoidea</taxon>
        <taxon>Ixodidae</taxon>
        <taxon>Hyalomminae</taxon>
        <taxon>Hyalomma</taxon>
    </lineage>
</organism>